<evidence type="ECO:0000313" key="2">
    <source>
        <dbReference type="Proteomes" id="UP001055811"/>
    </source>
</evidence>
<dbReference type="Proteomes" id="UP001055811">
    <property type="component" value="Linkage Group LG03"/>
</dbReference>
<name>A0ACB9F8X3_CICIN</name>
<proteinExistence type="predicted"/>
<gene>
    <name evidence="1" type="ORF">L2E82_17212</name>
</gene>
<evidence type="ECO:0000313" key="1">
    <source>
        <dbReference type="EMBL" id="KAI3767126.1"/>
    </source>
</evidence>
<organism evidence="1 2">
    <name type="scientific">Cichorium intybus</name>
    <name type="common">Chicory</name>
    <dbReference type="NCBI Taxonomy" id="13427"/>
    <lineage>
        <taxon>Eukaryota</taxon>
        <taxon>Viridiplantae</taxon>
        <taxon>Streptophyta</taxon>
        <taxon>Embryophyta</taxon>
        <taxon>Tracheophyta</taxon>
        <taxon>Spermatophyta</taxon>
        <taxon>Magnoliopsida</taxon>
        <taxon>eudicotyledons</taxon>
        <taxon>Gunneridae</taxon>
        <taxon>Pentapetalae</taxon>
        <taxon>asterids</taxon>
        <taxon>campanulids</taxon>
        <taxon>Asterales</taxon>
        <taxon>Asteraceae</taxon>
        <taxon>Cichorioideae</taxon>
        <taxon>Cichorieae</taxon>
        <taxon>Cichoriinae</taxon>
        <taxon>Cichorium</taxon>
    </lineage>
</organism>
<reference evidence="2" key="1">
    <citation type="journal article" date="2022" name="Mol. Ecol. Resour.">
        <title>The genomes of chicory, endive, great burdock and yacon provide insights into Asteraceae palaeo-polyploidization history and plant inulin production.</title>
        <authorList>
            <person name="Fan W."/>
            <person name="Wang S."/>
            <person name="Wang H."/>
            <person name="Wang A."/>
            <person name="Jiang F."/>
            <person name="Liu H."/>
            <person name="Zhao H."/>
            <person name="Xu D."/>
            <person name="Zhang Y."/>
        </authorList>
    </citation>
    <scope>NUCLEOTIDE SEQUENCE [LARGE SCALE GENOMIC DNA]</scope>
    <source>
        <strain evidence="2">cv. Punajuju</strain>
    </source>
</reference>
<keyword evidence="2" id="KW-1185">Reference proteome</keyword>
<comment type="caution">
    <text evidence="1">The sequence shown here is derived from an EMBL/GenBank/DDBJ whole genome shotgun (WGS) entry which is preliminary data.</text>
</comment>
<accession>A0ACB9F8X3</accession>
<reference evidence="1 2" key="2">
    <citation type="journal article" date="2022" name="Mol. Ecol. Resour.">
        <title>The genomes of chicory, endive, great burdock and yacon provide insights into Asteraceae paleo-polyploidization history and plant inulin production.</title>
        <authorList>
            <person name="Fan W."/>
            <person name="Wang S."/>
            <person name="Wang H."/>
            <person name="Wang A."/>
            <person name="Jiang F."/>
            <person name="Liu H."/>
            <person name="Zhao H."/>
            <person name="Xu D."/>
            <person name="Zhang Y."/>
        </authorList>
    </citation>
    <scope>NUCLEOTIDE SEQUENCE [LARGE SCALE GENOMIC DNA]</scope>
    <source>
        <strain evidence="2">cv. Punajuju</strain>
        <tissue evidence="1">Leaves</tissue>
    </source>
</reference>
<dbReference type="EMBL" id="CM042011">
    <property type="protein sequence ID" value="KAI3767126.1"/>
    <property type="molecule type" value="Genomic_DNA"/>
</dbReference>
<protein>
    <submittedName>
        <fullName evidence="1">Uncharacterized protein</fullName>
    </submittedName>
</protein>
<sequence>MEALSSGDESDHRSHKFDDYSLSADVSEIESCGASSFDSPVASTSQSTPPVVGPHSASYLSVLSPTKPPVAGCKSENLTVKHVKKISALKGVNVVARRLRSNRNEGFTKLTVGGGVILAVLRVSCRD</sequence>